<evidence type="ECO:0000313" key="1">
    <source>
        <dbReference type="EMBL" id="WEX91368.1"/>
    </source>
</evidence>
<name>A0ABY8DKC7_9HYPH</name>
<dbReference type="RefSeq" id="WP_280663330.1">
    <property type="nucleotide sequence ID" value="NZ_CP120374.1"/>
</dbReference>
<evidence type="ECO:0000313" key="2">
    <source>
        <dbReference type="Proteomes" id="UP001229355"/>
    </source>
</evidence>
<dbReference type="EMBL" id="CP120374">
    <property type="protein sequence ID" value="WEX91368.1"/>
    <property type="molecule type" value="Genomic_DNA"/>
</dbReference>
<proteinExistence type="predicted"/>
<keyword evidence="2" id="KW-1185">Reference proteome</keyword>
<protein>
    <submittedName>
        <fullName evidence="1">Uncharacterized protein</fullName>
    </submittedName>
</protein>
<gene>
    <name evidence="1" type="ORF">PZN02_004975</name>
</gene>
<accession>A0ABY8DKC7</accession>
<organism evidence="1 2">
    <name type="scientific">Sinorhizobium garamanticum</name>
    <dbReference type="NCBI Taxonomy" id="680247"/>
    <lineage>
        <taxon>Bacteria</taxon>
        <taxon>Pseudomonadati</taxon>
        <taxon>Pseudomonadota</taxon>
        <taxon>Alphaproteobacteria</taxon>
        <taxon>Hyphomicrobiales</taxon>
        <taxon>Rhizobiaceae</taxon>
        <taxon>Sinorhizobium/Ensifer group</taxon>
        <taxon>Sinorhizobium</taxon>
    </lineage>
</organism>
<reference evidence="1 2" key="1">
    <citation type="submission" date="2023-03" db="EMBL/GenBank/DDBJ databases">
        <authorList>
            <person name="Kaur S."/>
            <person name="Espinosa-Saiz D."/>
            <person name="Velazquez E."/>
            <person name="Menendez E."/>
            <person name="diCenzo G.C."/>
        </authorList>
    </citation>
    <scope>NUCLEOTIDE SEQUENCE [LARGE SCALE GENOMIC DNA]</scope>
    <source>
        <strain evidence="1 2">LMG 24692</strain>
    </source>
</reference>
<dbReference type="Proteomes" id="UP001229355">
    <property type="component" value="Chromosome 2"/>
</dbReference>
<sequence>MLIELGALNAVATELGRHAAEHILRRFCQIDKNAPYDDVVYSLGCSFPRAQTEVYPLPLLAKWRRAEKMTKDSALPFSVMHQQPSAPDDVPIRDPATGHVVRQCLLRHFAWNHGRH</sequence>